<dbReference type="GO" id="GO:0016616">
    <property type="term" value="F:oxidoreductase activity, acting on the CH-OH group of donors, NAD or NADP as acceptor"/>
    <property type="evidence" value="ECO:0007669"/>
    <property type="project" value="TreeGrafter"/>
</dbReference>
<dbReference type="SUPFAM" id="SSF51735">
    <property type="entry name" value="NAD(P)-binding Rossmann-fold domains"/>
    <property type="match status" value="1"/>
</dbReference>
<proteinExistence type="inferred from homology"/>
<keyword evidence="1" id="KW-0560">Oxidoreductase</keyword>
<dbReference type="PANTHER" id="PTHR10366:SF564">
    <property type="entry name" value="STEROL-4-ALPHA-CARBOXYLATE 3-DEHYDROGENASE, DECARBOXYLATING"/>
    <property type="match status" value="1"/>
</dbReference>
<dbReference type="Pfam" id="PF01370">
    <property type="entry name" value="Epimerase"/>
    <property type="match status" value="1"/>
</dbReference>
<protein>
    <recommendedName>
        <fullName evidence="3">NAD-dependent epimerase/dehydratase domain-containing protein</fullName>
    </recommendedName>
</protein>
<reference evidence="4 5" key="1">
    <citation type="submission" date="2018-03" db="EMBL/GenBank/DDBJ databases">
        <authorList>
            <person name="Guldener U."/>
        </authorList>
    </citation>
    <scope>NUCLEOTIDE SEQUENCE [LARGE SCALE GENOMIC DNA]</scope>
    <source>
        <strain evidence="4 5">NBRC100155</strain>
    </source>
</reference>
<keyword evidence="5" id="KW-1185">Reference proteome</keyword>
<dbReference type="Gene3D" id="3.40.50.720">
    <property type="entry name" value="NAD(P)-binding Rossmann-like Domain"/>
    <property type="match status" value="1"/>
</dbReference>
<evidence type="ECO:0000256" key="2">
    <source>
        <dbReference type="ARBA" id="ARBA00023445"/>
    </source>
</evidence>
<accession>A0A5C3EB13</accession>
<dbReference type="Proteomes" id="UP000324022">
    <property type="component" value="Unassembled WGS sequence"/>
</dbReference>
<evidence type="ECO:0000256" key="1">
    <source>
        <dbReference type="ARBA" id="ARBA00023002"/>
    </source>
</evidence>
<dbReference type="EMBL" id="OOIN01000020">
    <property type="protein sequence ID" value="SPO27812.1"/>
    <property type="molecule type" value="Genomic_DNA"/>
</dbReference>
<feature type="domain" description="NAD-dependent epimerase/dehydratase" evidence="3">
    <location>
        <begin position="9"/>
        <end position="268"/>
    </location>
</feature>
<dbReference type="InterPro" id="IPR050425">
    <property type="entry name" value="NAD(P)_dehydrat-like"/>
</dbReference>
<dbReference type="OrthoDB" id="2735536at2759"/>
<dbReference type="PANTHER" id="PTHR10366">
    <property type="entry name" value="NAD DEPENDENT EPIMERASE/DEHYDRATASE"/>
    <property type="match status" value="1"/>
</dbReference>
<evidence type="ECO:0000259" key="3">
    <source>
        <dbReference type="Pfam" id="PF01370"/>
    </source>
</evidence>
<sequence length="353" mass="38770">MSEIKPIYVVTGANGYIASALVRRLVDAGAHVRATVRRAQAGESLRSSLTAEAKGYLEIRLVQDITAEKAFRDALQGATHVFHMASPLPAVGKTDVKRDFLDPALSGTLTLLQDAHSTPTVQKIVLTSSVASILSLTRANTGATFTEADWNPITYNEAASLGEKLSTTDKEGYIKVAMTIYAASKKLAEEAAWKFVEDKKPHFKLTTVNPALVIGRPTMGQGLSGTNGSFWQLLNGRPLQPDNTLAGYVDLEDVVEGHVRAMQREEADGKRFLLVGAQSSNWQLVNWAKEHRGEVPFDKVEKPEDAEAIQKRVTRYDTTASKEILGLTYKEPKQMVTDFIDWVLEAKLAESRK</sequence>
<dbReference type="InterPro" id="IPR001509">
    <property type="entry name" value="Epimerase_deHydtase"/>
</dbReference>
<gene>
    <name evidence="4" type="ORF">UTRI_04955</name>
</gene>
<dbReference type="AlphaFoldDB" id="A0A5C3EB13"/>
<evidence type="ECO:0000313" key="4">
    <source>
        <dbReference type="EMBL" id="SPO27812.1"/>
    </source>
</evidence>
<evidence type="ECO:0000313" key="5">
    <source>
        <dbReference type="Proteomes" id="UP000324022"/>
    </source>
</evidence>
<organism evidence="4 5">
    <name type="scientific">Ustilago trichophora</name>
    <dbReference type="NCBI Taxonomy" id="86804"/>
    <lineage>
        <taxon>Eukaryota</taxon>
        <taxon>Fungi</taxon>
        <taxon>Dikarya</taxon>
        <taxon>Basidiomycota</taxon>
        <taxon>Ustilaginomycotina</taxon>
        <taxon>Ustilaginomycetes</taxon>
        <taxon>Ustilaginales</taxon>
        <taxon>Ustilaginaceae</taxon>
        <taxon>Ustilago</taxon>
    </lineage>
</organism>
<name>A0A5C3EB13_9BASI</name>
<dbReference type="InterPro" id="IPR036291">
    <property type="entry name" value="NAD(P)-bd_dom_sf"/>
</dbReference>
<comment type="similarity">
    <text evidence="2">Belongs to the NAD(P)-dependent epimerase/dehydratase family. Dihydroflavonol-4-reductase subfamily.</text>
</comment>